<comment type="caution">
    <text evidence="3">The sequence shown here is derived from an EMBL/GenBank/DDBJ whole genome shotgun (WGS) entry which is preliminary data.</text>
</comment>
<dbReference type="EMBL" id="QWLV01000001">
    <property type="protein sequence ID" value="RHW19239.1"/>
    <property type="molecule type" value="Genomic_DNA"/>
</dbReference>
<proteinExistence type="predicted"/>
<dbReference type="InterPro" id="IPR006311">
    <property type="entry name" value="TAT_signal"/>
</dbReference>
<evidence type="ECO:0000313" key="4">
    <source>
        <dbReference type="Proteomes" id="UP000266693"/>
    </source>
</evidence>
<dbReference type="InterPro" id="IPR000073">
    <property type="entry name" value="AB_hydrolase_1"/>
</dbReference>
<dbReference type="RefSeq" id="WP_118862744.1">
    <property type="nucleotide sequence ID" value="NZ_QWLV01000001.1"/>
</dbReference>
<dbReference type="InterPro" id="IPR029058">
    <property type="entry name" value="AB_hydrolase_fold"/>
</dbReference>
<evidence type="ECO:0000313" key="3">
    <source>
        <dbReference type="EMBL" id="RHW19239.1"/>
    </source>
</evidence>
<protein>
    <submittedName>
        <fullName evidence="3">Alpha/beta hydrolase</fullName>
    </submittedName>
</protein>
<dbReference type="PROSITE" id="PS51318">
    <property type="entry name" value="TAT"/>
    <property type="match status" value="1"/>
</dbReference>
<evidence type="ECO:0000256" key="1">
    <source>
        <dbReference type="ARBA" id="ARBA00022801"/>
    </source>
</evidence>
<dbReference type="InterPro" id="IPR050266">
    <property type="entry name" value="AB_hydrolase_sf"/>
</dbReference>
<feature type="domain" description="AB hydrolase-1" evidence="2">
    <location>
        <begin position="63"/>
        <end position="287"/>
    </location>
</feature>
<dbReference type="PANTHER" id="PTHR43798">
    <property type="entry name" value="MONOACYLGLYCEROL LIPASE"/>
    <property type="match status" value="1"/>
</dbReference>
<keyword evidence="4" id="KW-1185">Reference proteome</keyword>
<dbReference type="SUPFAM" id="SSF53474">
    <property type="entry name" value="alpha/beta-Hydrolases"/>
    <property type="match status" value="1"/>
</dbReference>
<dbReference type="GO" id="GO:0016020">
    <property type="term" value="C:membrane"/>
    <property type="evidence" value="ECO:0007669"/>
    <property type="project" value="TreeGrafter"/>
</dbReference>
<accession>A0A396RS66</accession>
<dbReference type="PANTHER" id="PTHR43798:SF31">
    <property type="entry name" value="AB HYDROLASE SUPERFAMILY PROTEIN YCLE"/>
    <property type="match status" value="1"/>
</dbReference>
<dbReference type="PRINTS" id="PR00111">
    <property type="entry name" value="ABHYDROLASE"/>
</dbReference>
<dbReference type="Proteomes" id="UP000266693">
    <property type="component" value="Unassembled WGS sequence"/>
</dbReference>
<dbReference type="Gene3D" id="3.40.50.1820">
    <property type="entry name" value="alpha/beta hydrolase"/>
    <property type="match status" value="1"/>
</dbReference>
<name>A0A396RS66_9SPHN</name>
<gene>
    <name evidence="3" type="ORF">D1610_03790</name>
</gene>
<dbReference type="GO" id="GO:0016787">
    <property type="term" value="F:hydrolase activity"/>
    <property type="evidence" value="ECO:0007669"/>
    <property type="project" value="UniProtKB-KW"/>
</dbReference>
<dbReference type="AlphaFoldDB" id="A0A396RS66"/>
<reference evidence="3 4" key="1">
    <citation type="submission" date="2018-08" db="EMBL/GenBank/DDBJ databases">
        <title>The multiple taxonomic identification of Sphingomonas gilva.</title>
        <authorList>
            <person name="Zhu D."/>
            <person name="Zheng S."/>
        </authorList>
    </citation>
    <scope>NUCLEOTIDE SEQUENCE [LARGE SCALE GENOMIC DNA]</scope>
    <source>
        <strain evidence="3 4">ZDH117</strain>
    </source>
</reference>
<organism evidence="3 4">
    <name type="scientific">Sphingomonas gilva</name>
    <dbReference type="NCBI Taxonomy" id="2305907"/>
    <lineage>
        <taxon>Bacteria</taxon>
        <taxon>Pseudomonadati</taxon>
        <taxon>Pseudomonadota</taxon>
        <taxon>Alphaproteobacteria</taxon>
        <taxon>Sphingomonadales</taxon>
        <taxon>Sphingomonadaceae</taxon>
        <taxon>Sphingomonas</taxon>
    </lineage>
</organism>
<evidence type="ECO:0000259" key="2">
    <source>
        <dbReference type="Pfam" id="PF12697"/>
    </source>
</evidence>
<dbReference type="Pfam" id="PF12697">
    <property type="entry name" value="Abhydrolase_6"/>
    <property type="match status" value="1"/>
</dbReference>
<keyword evidence="1 3" id="KW-0378">Hydrolase</keyword>
<sequence length="300" mass="32104">MTDRRGALKAAAGALAAAAVAEGAAQPARWRPEPEQRPARRHAIDVGGTRLDCWDTGGPGEAVVLLHPNTGSNAVWGYQQPVFADAGYRVIAYSRRGRGLSEPGSVDTPGTAVDDLFAVLDALEVERCHLIGSAAGGFIVPDAALSRAERLRTITIACSLAGIVEERWRSDSAMLTPPGFRQMPPDFRELCGSYRFANPAGRARWIELEHAATASGRRVDQPARNRIDFAALGRITVPALIVTGDADPYLPPARARALAAMIPRARSAVIAEAGHSAYWEQPDAFNRTVLDFLRAHAGRG</sequence>
<dbReference type="OrthoDB" id="8680283at2"/>